<protein>
    <submittedName>
        <fullName evidence="7">TetR/AcrR family transcriptional regulator</fullName>
    </submittedName>
</protein>
<evidence type="ECO:0000256" key="2">
    <source>
        <dbReference type="ARBA" id="ARBA00023125"/>
    </source>
</evidence>
<dbReference type="Gene3D" id="1.10.357.10">
    <property type="entry name" value="Tetracycline Repressor, domain 2"/>
    <property type="match status" value="1"/>
</dbReference>
<feature type="compositionally biased region" description="Basic and acidic residues" evidence="5">
    <location>
        <begin position="1"/>
        <end position="12"/>
    </location>
</feature>
<dbReference type="GO" id="GO:0000976">
    <property type="term" value="F:transcription cis-regulatory region binding"/>
    <property type="evidence" value="ECO:0007669"/>
    <property type="project" value="TreeGrafter"/>
</dbReference>
<sequence>MSDAPPGRRESVWQRPVRGSRGPAPAHSRDDIVAAAIAIADADGLAAVSMRAVAARLETGAASLYRYLSSRDDLLDLMADRVAAELRPYPEPDGHWLDTLLRMARAQRALHERHPWLSELIQRASAIGPETLAFFDACLGVMAPLPAPPTAKFEAIAMMNGIAVLFARQRTAGGASPFAGLDLTPYPHLVAALTQPPAAPPATDLFDRALGGLLRGLLAPDPA</sequence>
<dbReference type="OrthoDB" id="2570341at2"/>
<dbReference type="InterPro" id="IPR009057">
    <property type="entry name" value="Homeodomain-like_sf"/>
</dbReference>
<keyword evidence="3" id="KW-0804">Transcription</keyword>
<feature type="domain" description="HTH tetR-type" evidence="6">
    <location>
        <begin position="26"/>
        <end position="86"/>
    </location>
</feature>
<dbReference type="PANTHER" id="PTHR30055">
    <property type="entry name" value="HTH-TYPE TRANSCRIPTIONAL REGULATOR RUTR"/>
    <property type="match status" value="1"/>
</dbReference>
<dbReference type="Pfam" id="PF00440">
    <property type="entry name" value="TetR_N"/>
    <property type="match status" value="1"/>
</dbReference>
<dbReference type="Pfam" id="PF02909">
    <property type="entry name" value="TetR_C_1"/>
    <property type="match status" value="1"/>
</dbReference>
<dbReference type="SUPFAM" id="SSF46689">
    <property type="entry name" value="Homeodomain-like"/>
    <property type="match status" value="1"/>
</dbReference>
<reference evidence="7 8" key="1">
    <citation type="journal article" date="2018" name="Int. J. Syst. Evol. Microbiol.">
        <title>Micromonospora globbae sp. nov., an endophytic actinomycete isolated from roots of Globba winitii C. H. Wright.</title>
        <authorList>
            <person name="Kuncharoen N."/>
            <person name="Pittayakhajonwut P."/>
            <person name="Tanasupawat S."/>
        </authorList>
    </citation>
    <scope>NUCLEOTIDE SEQUENCE [LARGE SCALE GENOMIC DNA]</scope>
    <source>
        <strain evidence="7 8">WPS1-2</strain>
    </source>
</reference>
<dbReference type="InterPro" id="IPR050109">
    <property type="entry name" value="HTH-type_TetR-like_transc_reg"/>
</dbReference>
<dbReference type="Proteomes" id="UP000285744">
    <property type="component" value="Unassembled WGS sequence"/>
</dbReference>
<name>A0A420F8D2_9ACTN</name>
<keyword evidence="1" id="KW-0805">Transcription regulation</keyword>
<dbReference type="EMBL" id="RAQQ01000001">
    <property type="protein sequence ID" value="RKF29210.1"/>
    <property type="molecule type" value="Genomic_DNA"/>
</dbReference>
<evidence type="ECO:0000259" key="6">
    <source>
        <dbReference type="PROSITE" id="PS50977"/>
    </source>
</evidence>
<evidence type="ECO:0000313" key="7">
    <source>
        <dbReference type="EMBL" id="RKF29210.1"/>
    </source>
</evidence>
<dbReference type="AlphaFoldDB" id="A0A420F8D2"/>
<feature type="region of interest" description="Disordered" evidence="5">
    <location>
        <begin position="1"/>
        <end position="27"/>
    </location>
</feature>
<evidence type="ECO:0000256" key="3">
    <source>
        <dbReference type="ARBA" id="ARBA00023163"/>
    </source>
</evidence>
<keyword evidence="2 4" id="KW-0238">DNA-binding</keyword>
<dbReference type="InterPro" id="IPR036271">
    <property type="entry name" value="Tet_transcr_reg_TetR-rel_C_sf"/>
</dbReference>
<proteinExistence type="predicted"/>
<dbReference type="GO" id="GO:0045892">
    <property type="term" value="P:negative regulation of DNA-templated transcription"/>
    <property type="evidence" value="ECO:0007669"/>
    <property type="project" value="InterPro"/>
</dbReference>
<comment type="caution">
    <text evidence="7">The sequence shown here is derived from an EMBL/GenBank/DDBJ whole genome shotgun (WGS) entry which is preliminary data.</text>
</comment>
<dbReference type="RefSeq" id="WP_120326449.1">
    <property type="nucleotide sequence ID" value="NZ_JBFANR010000033.1"/>
</dbReference>
<dbReference type="InterPro" id="IPR004111">
    <property type="entry name" value="Repressor_TetR_C"/>
</dbReference>
<organism evidence="7 8">
    <name type="scientific">Micromonospora globbae</name>
    <dbReference type="NCBI Taxonomy" id="1894969"/>
    <lineage>
        <taxon>Bacteria</taxon>
        <taxon>Bacillati</taxon>
        <taxon>Actinomycetota</taxon>
        <taxon>Actinomycetes</taxon>
        <taxon>Micromonosporales</taxon>
        <taxon>Micromonosporaceae</taxon>
        <taxon>Micromonospora</taxon>
    </lineage>
</organism>
<dbReference type="SUPFAM" id="SSF48498">
    <property type="entry name" value="Tetracyclin repressor-like, C-terminal domain"/>
    <property type="match status" value="1"/>
</dbReference>
<dbReference type="PROSITE" id="PS50977">
    <property type="entry name" value="HTH_TETR_2"/>
    <property type="match status" value="1"/>
</dbReference>
<accession>A0A420F8D2</accession>
<dbReference type="GO" id="GO:0003700">
    <property type="term" value="F:DNA-binding transcription factor activity"/>
    <property type="evidence" value="ECO:0007669"/>
    <property type="project" value="TreeGrafter"/>
</dbReference>
<gene>
    <name evidence="7" type="ORF">D7I43_01180</name>
</gene>
<evidence type="ECO:0000256" key="1">
    <source>
        <dbReference type="ARBA" id="ARBA00023015"/>
    </source>
</evidence>
<dbReference type="PANTHER" id="PTHR30055:SF151">
    <property type="entry name" value="TRANSCRIPTIONAL REGULATORY PROTEIN"/>
    <property type="match status" value="1"/>
</dbReference>
<evidence type="ECO:0000313" key="8">
    <source>
        <dbReference type="Proteomes" id="UP000285744"/>
    </source>
</evidence>
<evidence type="ECO:0000256" key="5">
    <source>
        <dbReference type="SAM" id="MobiDB-lite"/>
    </source>
</evidence>
<feature type="DNA-binding region" description="H-T-H motif" evidence="4">
    <location>
        <begin position="49"/>
        <end position="68"/>
    </location>
</feature>
<dbReference type="InterPro" id="IPR001647">
    <property type="entry name" value="HTH_TetR"/>
</dbReference>
<evidence type="ECO:0000256" key="4">
    <source>
        <dbReference type="PROSITE-ProRule" id="PRU00335"/>
    </source>
</evidence>